<dbReference type="EMBL" id="BNJR01000005">
    <property type="protein sequence ID" value="GHP13076.1"/>
    <property type="molecule type" value="Genomic_DNA"/>
</dbReference>
<evidence type="ECO:0000256" key="2">
    <source>
        <dbReference type="ARBA" id="ARBA00022679"/>
    </source>
</evidence>
<evidence type="ECO:0000313" key="5">
    <source>
        <dbReference type="EMBL" id="GHP13076.1"/>
    </source>
</evidence>
<dbReference type="Proteomes" id="UP000604765">
    <property type="component" value="Unassembled WGS sequence"/>
</dbReference>
<proteinExistence type="inferred from homology"/>
<accession>A0ABQ3VYK9</accession>
<evidence type="ECO:0000256" key="3">
    <source>
        <dbReference type="ARBA" id="ARBA00022777"/>
    </source>
</evidence>
<keyword evidence="2" id="KW-0808">Transferase</keyword>
<reference evidence="5 6" key="1">
    <citation type="journal article" date="2021" name="Int. J. Syst. Evol. Microbiol.">
        <title>Lentilactobacillus fungorum sp. nov., isolated from spent mushroom substrates.</title>
        <authorList>
            <person name="Tohno M."/>
            <person name="Tanizawa Y."/>
            <person name="Kojima Y."/>
            <person name="Sakamoto M."/>
            <person name="Ohkuma M."/>
            <person name="Kobayashi H."/>
        </authorList>
    </citation>
    <scope>NUCLEOTIDE SEQUENCE [LARGE SCALE GENOMIC DNA]</scope>
    <source>
        <strain evidence="5 6">YK48G</strain>
    </source>
</reference>
<dbReference type="InterPro" id="IPR029056">
    <property type="entry name" value="Ribokinase-like"/>
</dbReference>
<evidence type="ECO:0000256" key="1">
    <source>
        <dbReference type="ARBA" id="ARBA00010688"/>
    </source>
</evidence>
<keyword evidence="3" id="KW-0418">Kinase</keyword>
<dbReference type="PANTHER" id="PTHR43320:SF2">
    <property type="entry name" value="2-DEHYDRO-3-DEOXYGLUCONOKINASE_2-DEHYDRO-3-DEOXYGALACTONOKINASE"/>
    <property type="match status" value="1"/>
</dbReference>
<dbReference type="Gene3D" id="3.40.1190.20">
    <property type="match status" value="1"/>
</dbReference>
<dbReference type="InterPro" id="IPR011611">
    <property type="entry name" value="PfkB_dom"/>
</dbReference>
<protein>
    <recommendedName>
        <fullName evidence="4">Carbohydrate kinase PfkB domain-containing protein</fullName>
    </recommendedName>
</protein>
<sequence length="340" mass="37360">MHITTFGEIMLKLTAPKKQQLIQSSHFEATFGGAEANVAVSLARLGDQVHFVTKLPVNELGDAGIAAVAKFGVNSNDIVRGGNRIGIYFLERGNGIRPSNVIYDRSHSAFADSGELDYDWPAILANTNYFYISGITPALSSKLQSTLLTAVKICRTRHIEVVYDANFRGKLWSSADAIAFNEQLMPYVNLCFVHDEDIYDSFGIKDAFDGNRRNVIAQKQSFKESMALIADMYPSIHTVASIIRDTYSVEHGKWAALLFQNGHFYESPIYDLTVNAEVAAGDAFGAGMIHGLLHHFAPQDQLDYALAAAALKLTIPGDFNLASDSDIKAIMNSTNRSINR</sequence>
<dbReference type="PANTHER" id="PTHR43320">
    <property type="entry name" value="SUGAR KINASE"/>
    <property type="match status" value="1"/>
</dbReference>
<dbReference type="RefSeq" id="WP_203629134.1">
    <property type="nucleotide sequence ID" value="NZ_BNJR01000005.1"/>
</dbReference>
<name>A0ABQ3VYK9_9LACO</name>
<dbReference type="CDD" id="cd01166">
    <property type="entry name" value="KdgK"/>
    <property type="match status" value="1"/>
</dbReference>
<organism evidence="5 6">
    <name type="scientific">Lentilactobacillus fungorum</name>
    <dbReference type="NCBI Taxonomy" id="2201250"/>
    <lineage>
        <taxon>Bacteria</taxon>
        <taxon>Bacillati</taxon>
        <taxon>Bacillota</taxon>
        <taxon>Bacilli</taxon>
        <taxon>Lactobacillales</taxon>
        <taxon>Lactobacillaceae</taxon>
        <taxon>Lentilactobacillus</taxon>
    </lineage>
</organism>
<gene>
    <name evidence="5" type="ORF">YK48G_05010</name>
</gene>
<keyword evidence="6" id="KW-1185">Reference proteome</keyword>
<evidence type="ECO:0000259" key="4">
    <source>
        <dbReference type="Pfam" id="PF00294"/>
    </source>
</evidence>
<feature type="domain" description="Carbohydrate kinase PfkB" evidence="4">
    <location>
        <begin position="3"/>
        <end position="317"/>
    </location>
</feature>
<comment type="caution">
    <text evidence="5">The sequence shown here is derived from an EMBL/GenBank/DDBJ whole genome shotgun (WGS) entry which is preliminary data.</text>
</comment>
<dbReference type="Pfam" id="PF00294">
    <property type="entry name" value="PfkB"/>
    <property type="match status" value="1"/>
</dbReference>
<dbReference type="InterPro" id="IPR052700">
    <property type="entry name" value="Carb_kinase_PfkB-like"/>
</dbReference>
<dbReference type="SUPFAM" id="SSF53613">
    <property type="entry name" value="Ribokinase-like"/>
    <property type="match status" value="1"/>
</dbReference>
<evidence type="ECO:0000313" key="6">
    <source>
        <dbReference type="Proteomes" id="UP000604765"/>
    </source>
</evidence>
<comment type="similarity">
    <text evidence="1">Belongs to the carbohydrate kinase PfkB family.</text>
</comment>